<comment type="caution">
    <text evidence="2">The sequence shown here is derived from an EMBL/GenBank/DDBJ whole genome shotgun (WGS) entry which is preliminary data.</text>
</comment>
<evidence type="ECO:0000313" key="3">
    <source>
        <dbReference type="Proteomes" id="UP001279734"/>
    </source>
</evidence>
<feature type="region of interest" description="Disordered" evidence="1">
    <location>
        <begin position="1"/>
        <end position="25"/>
    </location>
</feature>
<dbReference type="EMBL" id="BSYO01000002">
    <property type="protein sequence ID" value="GMH00971.1"/>
    <property type="molecule type" value="Genomic_DNA"/>
</dbReference>
<proteinExistence type="predicted"/>
<reference evidence="2" key="1">
    <citation type="submission" date="2023-05" db="EMBL/GenBank/DDBJ databases">
        <title>Nepenthes gracilis genome sequencing.</title>
        <authorList>
            <person name="Fukushima K."/>
        </authorList>
    </citation>
    <scope>NUCLEOTIDE SEQUENCE</scope>
    <source>
        <strain evidence="2">SING2019-196</strain>
    </source>
</reference>
<evidence type="ECO:0000313" key="2">
    <source>
        <dbReference type="EMBL" id="GMH00971.1"/>
    </source>
</evidence>
<dbReference type="AlphaFoldDB" id="A0AAD3P6X1"/>
<sequence>MPTPGSDPVHFNNDGSFEDPNKDVPSGFVGEQKLALIATGFAVKEDANELKGNRASAAQVSFGAADVPFFIQDPASSVLAENHQLDDMHPDDAVIDKSLAADFSPSPHVAPADLHGKAPSNAQLALVFHQERQQASFAEVLRRGLVAACEGLLDAGATPISIRLITNVDRMDALGITNCSEEVVGSPDFSSSVQTVLSLSQGGDSGPCSNLQQHDDSVALAVPSTSVRVDSAEGFVLKPILKNSKKPHRSKREKLCLLSSILNPSPPPDSPSLFLFAGASWRRNPSPLLPASPLLQTLNTLS</sequence>
<dbReference type="Proteomes" id="UP001279734">
    <property type="component" value="Unassembled WGS sequence"/>
</dbReference>
<gene>
    <name evidence="2" type="ORF">Nepgr_002810</name>
</gene>
<keyword evidence="3" id="KW-1185">Reference proteome</keyword>
<accession>A0AAD3P6X1</accession>
<name>A0AAD3P6X1_NEPGR</name>
<evidence type="ECO:0000256" key="1">
    <source>
        <dbReference type="SAM" id="MobiDB-lite"/>
    </source>
</evidence>
<organism evidence="2 3">
    <name type="scientific">Nepenthes gracilis</name>
    <name type="common">Slender pitcher plant</name>
    <dbReference type="NCBI Taxonomy" id="150966"/>
    <lineage>
        <taxon>Eukaryota</taxon>
        <taxon>Viridiplantae</taxon>
        <taxon>Streptophyta</taxon>
        <taxon>Embryophyta</taxon>
        <taxon>Tracheophyta</taxon>
        <taxon>Spermatophyta</taxon>
        <taxon>Magnoliopsida</taxon>
        <taxon>eudicotyledons</taxon>
        <taxon>Gunneridae</taxon>
        <taxon>Pentapetalae</taxon>
        <taxon>Caryophyllales</taxon>
        <taxon>Nepenthaceae</taxon>
        <taxon>Nepenthes</taxon>
    </lineage>
</organism>
<protein>
    <submittedName>
        <fullName evidence="2">Uncharacterized protein</fullName>
    </submittedName>
</protein>